<dbReference type="RefSeq" id="WP_130551643.1">
    <property type="nucleotide sequence ID" value="NZ_SHMC01000004.1"/>
</dbReference>
<dbReference type="EMBL" id="SHMC01000004">
    <property type="protein sequence ID" value="TAA24304.1"/>
    <property type="molecule type" value="Genomic_DNA"/>
</dbReference>
<protein>
    <recommendedName>
        <fullName evidence="4">Sel1 repeat family protein</fullName>
    </recommendedName>
</protein>
<sequence>MSPRGRFNLVMGVLALAAVAFGVWRWRRQAEEAAALSARIAAQTAQAQRALAARGAPDGLAAARTDAVSASALPPWDEPLGANLQAVLRRADAGEAMAACRIGVELLLCAAPSPAETGRDRCQGVDEALRTKAAFYLRQAALAGNRDAMLRYAAGPFPQAAQAQDHERYLQDPGFADWYRDAVPILQRALQAGDPRAALLLADAYTDDHGLLDARVADDAALAYRYRLLLSYLQAVPAPAAPALDPRQRVEAERQAQRLFREAFGSRALAAPVSADLALRPDDPAAVPCR</sequence>
<dbReference type="Gene3D" id="1.25.40.10">
    <property type="entry name" value="Tetratricopeptide repeat domain"/>
    <property type="match status" value="1"/>
</dbReference>
<keyword evidence="1" id="KW-0812">Transmembrane</keyword>
<proteinExistence type="predicted"/>
<evidence type="ECO:0000313" key="3">
    <source>
        <dbReference type="Proteomes" id="UP000292627"/>
    </source>
</evidence>
<gene>
    <name evidence="2" type="ORF">EA660_11225</name>
</gene>
<organism evidence="2 3">
    <name type="scientific">Pseudoxanthomonas winnipegensis</name>
    <dbReference type="NCBI Taxonomy" id="2480810"/>
    <lineage>
        <taxon>Bacteria</taxon>
        <taxon>Pseudomonadati</taxon>
        <taxon>Pseudomonadota</taxon>
        <taxon>Gammaproteobacteria</taxon>
        <taxon>Lysobacterales</taxon>
        <taxon>Lysobacteraceae</taxon>
        <taxon>Pseudoxanthomonas</taxon>
    </lineage>
</organism>
<evidence type="ECO:0000313" key="2">
    <source>
        <dbReference type="EMBL" id="TAA24304.1"/>
    </source>
</evidence>
<keyword evidence="1" id="KW-0472">Membrane</keyword>
<evidence type="ECO:0000256" key="1">
    <source>
        <dbReference type="SAM" id="Phobius"/>
    </source>
</evidence>
<dbReference type="InterPro" id="IPR011990">
    <property type="entry name" value="TPR-like_helical_dom_sf"/>
</dbReference>
<name>A0A4Q8L7U8_9GAMM</name>
<feature type="transmembrane region" description="Helical" evidence="1">
    <location>
        <begin position="7"/>
        <end position="26"/>
    </location>
</feature>
<reference evidence="2 3" key="1">
    <citation type="submission" date="2019-02" db="EMBL/GenBank/DDBJ databases">
        <title>WGS of Pseudoxanthomonas species novum from clinical isolates.</title>
        <authorList>
            <person name="Bernier A.-M."/>
            <person name="Bernard K."/>
            <person name="Vachon A."/>
        </authorList>
    </citation>
    <scope>NUCLEOTIDE SEQUENCE [LARGE SCALE GENOMIC DNA]</scope>
    <source>
        <strain evidence="2 3">NML171200</strain>
    </source>
</reference>
<accession>A0A4Q8L7U8</accession>
<keyword evidence="1" id="KW-1133">Transmembrane helix</keyword>
<dbReference type="AlphaFoldDB" id="A0A4Q8L7U8"/>
<dbReference type="Proteomes" id="UP000292627">
    <property type="component" value="Unassembled WGS sequence"/>
</dbReference>
<evidence type="ECO:0008006" key="4">
    <source>
        <dbReference type="Google" id="ProtNLM"/>
    </source>
</evidence>
<comment type="caution">
    <text evidence="2">The sequence shown here is derived from an EMBL/GenBank/DDBJ whole genome shotgun (WGS) entry which is preliminary data.</text>
</comment>
<dbReference type="OrthoDB" id="5966693at2"/>